<dbReference type="KEGG" id="fax:FUAX_41860"/>
<evidence type="ECO:0008006" key="3">
    <source>
        <dbReference type="Google" id="ProtNLM"/>
    </source>
</evidence>
<reference evidence="1 2" key="1">
    <citation type="submission" date="2021-12" db="EMBL/GenBank/DDBJ databases">
        <title>Genome sequencing of bacteria with rrn-lacking chromosome and rrn-plasmid.</title>
        <authorList>
            <person name="Anda M."/>
            <person name="Iwasaki W."/>
        </authorList>
    </citation>
    <scope>NUCLEOTIDE SEQUENCE [LARGE SCALE GENOMIC DNA]</scope>
    <source>
        <strain evidence="1 2">DSM 100852</strain>
        <plasmid evidence="1 2">pFA1</plasmid>
    </source>
</reference>
<dbReference type="InterPro" id="IPR011042">
    <property type="entry name" value="6-blade_b-propeller_TolB-like"/>
</dbReference>
<keyword evidence="2" id="KW-1185">Reference proteome</keyword>
<evidence type="ECO:0000313" key="2">
    <source>
        <dbReference type="Proteomes" id="UP001348817"/>
    </source>
</evidence>
<gene>
    <name evidence="1" type="ORF">FUAX_41860</name>
</gene>
<dbReference type="Gene3D" id="2.120.10.30">
    <property type="entry name" value="TolB, C-terminal domain"/>
    <property type="match status" value="1"/>
</dbReference>
<sequence>MRFLLIAVIFFLCLSCTEEKPTHRNLLDEFAKQIEVKTKLEHHFSDSLGKPMKVIARGQVVIIQEKMGDHHFSLFTKKGKLLRKFGKKGRGPEEISHPNSLEFLNDQTLMVYDSRRRNLILFSMDSLLEGSNRYVSQVLDFSSRDAEDPYRYRSLTHLKSGIFVGECVSERGELGLSNKEGETMKIVRPPRSIPVELEQQNVAIKSLIFQHRI</sequence>
<proteinExistence type="predicted"/>
<protein>
    <recommendedName>
        <fullName evidence="3">6-bladed beta-propeller</fullName>
    </recommendedName>
</protein>
<name>A0AAU9CZ24_9BACT</name>
<organism evidence="1 2">
    <name type="scientific">Fulvitalea axinellae</name>
    <dbReference type="NCBI Taxonomy" id="1182444"/>
    <lineage>
        <taxon>Bacteria</taxon>
        <taxon>Pseudomonadati</taxon>
        <taxon>Bacteroidota</taxon>
        <taxon>Cytophagia</taxon>
        <taxon>Cytophagales</taxon>
        <taxon>Persicobacteraceae</taxon>
        <taxon>Fulvitalea</taxon>
    </lineage>
</organism>
<evidence type="ECO:0000313" key="1">
    <source>
        <dbReference type="EMBL" id="BDD11754.1"/>
    </source>
</evidence>
<dbReference type="RefSeq" id="WP_338394865.1">
    <property type="nucleotide sequence ID" value="NZ_AP025315.1"/>
</dbReference>
<dbReference type="EMBL" id="AP025315">
    <property type="protein sequence ID" value="BDD11754.1"/>
    <property type="molecule type" value="Genomic_DNA"/>
</dbReference>
<geneLocation type="plasmid" evidence="1 2">
    <name>pFA1</name>
</geneLocation>
<dbReference type="Proteomes" id="UP001348817">
    <property type="component" value="Plasmid pFA1"/>
</dbReference>
<accession>A0AAU9CZ24</accession>
<dbReference type="Pfam" id="PF15869">
    <property type="entry name" value="TolB_like"/>
    <property type="match status" value="1"/>
</dbReference>
<dbReference type="AlphaFoldDB" id="A0AAU9CZ24"/>
<keyword evidence="1" id="KW-0614">Plasmid</keyword>